<gene>
    <name evidence="14" type="ORF">PENSTE_c011G05536</name>
</gene>
<evidence type="ECO:0000256" key="8">
    <source>
        <dbReference type="ARBA" id="ARBA00023085"/>
    </source>
</evidence>
<evidence type="ECO:0000256" key="6">
    <source>
        <dbReference type="ARBA" id="ARBA00022729"/>
    </source>
</evidence>
<dbReference type="InterPro" id="IPR000070">
    <property type="entry name" value="Pectinesterase_cat"/>
</dbReference>
<dbReference type="UniPathway" id="UPA00545">
    <property type="reaction ID" value="UER00823"/>
</dbReference>
<keyword evidence="5 12" id="KW-0964">Secreted</keyword>
<dbReference type="EMBL" id="MLKD01000011">
    <property type="protein sequence ID" value="OQE21847.1"/>
    <property type="molecule type" value="Genomic_DNA"/>
</dbReference>
<feature type="domain" description="Pectinesterase catalytic" evidence="13">
    <location>
        <begin position="40"/>
        <end position="311"/>
    </location>
</feature>
<dbReference type="InterPro" id="IPR011050">
    <property type="entry name" value="Pectin_lyase_fold/virulence"/>
</dbReference>
<dbReference type="GO" id="GO:0005576">
    <property type="term" value="C:extracellular region"/>
    <property type="evidence" value="ECO:0007669"/>
    <property type="project" value="UniProtKB-SubCell"/>
</dbReference>
<keyword evidence="6 12" id="KW-0732">Signal</keyword>
<keyword evidence="15" id="KW-1185">Reference proteome</keyword>
<keyword evidence="9 12" id="KW-0961">Cell wall biogenesis/degradation</keyword>
<feature type="chain" id="PRO_5011820180" description="Pectinesterase" evidence="12">
    <location>
        <begin position="19"/>
        <end position="325"/>
    </location>
</feature>
<keyword evidence="8 12" id="KW-0063">Aspartyl esterase</keyword>
<dbReference type="OrthoDB" id="2019149at2759"/>
<dbReference type="PROSITE" id="PS00503">
    <property type="entry name" value="PECTINESTERASE_2"/>
    <property type="match status" value="1"/>
</dbReference>
<comment type="subcellular location">
    <subcellularLocation>
        <location evidence="1 12">Secreted</location>
    </subcellularLocation>
</comment>
<proteinExistence type="inferred from homology"/>
<dbReference type="InterPro" id="IPR033131">
    <property type="entry name" value="Pectinesterase_Asp_AS"/>
</dbReference>
<feature type="signal peptide" evidence="12">
    <location>
        <begin position="1"/>
        <end position="18"/>
    </location>
</feature>
<comment type="function">
    <text evidence="12">Involved in maceration and soft-rotting of plant tissue.</text>
</comment>
<evidence type="ECO:0000256" key="9">
    <source>
        <dbReference type="ARBA" id="ARBA00023316"/>
    </source>
</evidence>
<dbReference type="FunFam" id="2.160.20.10:FF:000014">
    <property type="entry name" value="Pectinesterase"/>
    <property type="match status" value="1"/>
</dbReference>
<dbReference type="Gene3D" id="2.160.20.10">
    <property type="entry name" value="Single-stranded right-handed beta-helix, Pectin lyase-like"/>
    <property type="match status" value="1"/>
</dbReference>
<evidence type="ECO:0000256" key="2">
    <source>
        <dbReference type="ARBA" id="ARBA00005184"/>
    </source>
</evidence>
<dbReference type="GO" id="GO:0030599">
    <property type="term" value="F:pectinesterase activity"/>
    <property type="evidence" value="ECO:0007669"/>
    <property type="project" value="UniProtKB-UniRule"/>
</dbReference>
<dbReference type="AlphaFoldDB" id="A0A1V6T687"/>
<comment type="pathway">
    <text evidence="2 12">Glycan metabolism; pectin degradation; 2-dehydro-3-deoxy-D-gluconate from pectin: step 1/5.</text>
</comment>
<evidence type="ECO:0000256" key="11">
    <source>
        <dbReference type="PROSITE-ProRule" id="PRU10040"/>
    </source>
</evidence>
<dbReference type="InterPro" id="IPR012334">
    <property type="entry name" value="Pectin_lyas_fold"/>
</dbReference>
<evidence type="ECO:0000256" key="10">
    <source>
        <dbReference type="ARBA" id="ARBA00047928"/>
    </source>
</evidence>
<keyword evidence="7 12" id="KW-0378">Hydrolase</keyword>
<evidence type="ECO:0000256" key="4">
    <source>
        <dbReference type="ARBA" id="ARBA00013229"/>
    </source>
</evidence>
<dbReference type="EC" id="3.1.1.11" evidence="4 12"/>
<dbReference type="Proteomes" id="UP000191285">
    <property type="component" value="Unassembled WGS sequence"/>
</dbReference>
<dbReference type="GO" id="GO:0045490">
    <property type="term" value="P:pectin catabolic process"/>
    <property type="evidence" value="ECO:0007669"/>
    <property type="project" value="UniProtKB-UniRule"/>
</dbReference>
<organism evidence="14 15">
    <name type="scientific">Penicillium steckii</name>
    <dbReference type="NCBI Taxonomy" id="303698"/>
    <lineage>
        <taxon>Eukaryota</taxon>
        <taxon>Fungi</taxon>
        <taxon>Dikarya</taxon>
        <taxon>Ascomycota</taxon>
        <taxon>Pezizomycotina</taxon>
        <taxon>Eurotiomycetes</taxon>
        <taxon>Eurotiomycetidae</taxon>
        <taxon>Eurotiales</taxon>
        <taxon>Aspergillaceae</taxon>
        <taxon>Penicillium</taxon>
    </lineage>
</organism>
<dbReference type="GO" id="GO:0042545">
    <property type="term" value="P:cell wall modification"/>
    <property type="evidence" value="ECO:0007669"/>
    <property type="project" value="UniProtKB-UniRule"/>
</dbReference>
<dbReference type="SUPFAM" id="SSF51126">
    <property type="entry name" value="Pectin lyase-like"/>
    <property type="match status" value="1"/>
</dbReference>
<name>A0A1V6T687_9EURO</name>
<comment type="catalytic activity">
    <reaction evidence="10 12">
        <text>[(1-&gt;4)-alpha-D-galacturonosyl methyl ester](n) + n H2O = [(1-&gt;4)-alpha-D-galacturonosyl](n) + n methanol + n H(+)</text>
        <dbReference type="Rhea" id="RHEA:22380"/>
        <dbReference type="Rhea" id="RHEA-COMP:14570"/>
        <dbReference type="Rhea" id="RHEA-COMP:14573"/>
        <dbReference type="ChEBI" id="CHEBI:15377"/>
        <dbReference type="ChEBI" id="CHEBI:15378"/>
        <dbReference type="ChEBI" id="CHEBI:17790"/>
        <dbReference type="ChEBI" id="CHEBI:140522"/>
        <dbReference type="ChEBI" id="CHEBI:140523"/>
        <dbReference type="EC" id="3.1.1.11"/>
    </reaction>
</comment>
<evidence type="ECO:0000259" key="13">
    <source>
        <dbReference type="Pfam" id="PF01095"/>
    </source>
</evidence>
<dbReference type="PANTHER" id="PTHR31321:SF57">
    <property type="entry name" value="PECTINESTERASE 53-RELATED"/>
    <property type="match status" value="1"/>
</dbReference>
<evidence type="ECO:0000256" key="12">
    <source>
        <dbReference type="RuleBase" id="RU000589"/>
    </source>
</evidence>
<dbReference type="PANTHER" id="PTHR31321">
    <property type="entry name" value="ACYL-COA THIOESTER HYDROLASE YBHC-RELATED"/>
    <property type="match status" value="1"/>
</dbReference>
<evidence type="ECO:0000256" key="3">
    <source>
        <dbReference type="ARBA" id="ARBA00008891"/>
    </source>
</evidence>
<evidence type="ECO:0000256" key="5">
    <source>
        <dbReference type="ARBA" id="ARBA00022525"/>
    </source>
</evidence>
<reference evidence="15" key="1">
    <citation type="journal article" date="2017" name="Nat. Microbiol.">
        <title>Global analysis of biosynthetic gene clusters reveals vast potential of secondary metabolite production in Penicillium species.</title>
        <authorList>
            <person name="Nielsen J.C."/>
            <person name="Grijseels S."/>
            <person name="Prigent S."/>
            <person name="Ji B."/>
            <person name="Dainat J."/>
            <person name="Nielsen K.F."/>
            <person name="Frisvad J.C."/>
            <person name="Workman M."/>
            <person name="Nielsen J."/>
        </authorList>
    </citation>
    <scope>NUCLEOTIDE SEQUENCE [LARGE SCALE GENOMIC DNA]</scope>
    <source>
        <strain evidence="15">IBT 24891</strain>
    </source>
</reference>
<evidence type="ECO:0000256" key="7">
    <source>
        <dbReference type="ARBA" id="ARBA00022801"/>
    </source>
</evidence>
<dbReference type="Pfam" id="PF01095">
    <property type="entry name" value="Pectinesterase"/>
    <property type="match status" value="1"/>
</dbReference>
<accession>A0A1V6T687</accession>
<dbReference type="STRING" id="303698.A0A1V6T687"/>
<comment type="caution">
    <text evidence="14">The sequence shown here is derived from an EMBL/GenBank/DDBJ whole genome shotgun (WGS) entry which is preliminary data.</text>
</comment>
<sequence length="325" mass="34455">MHIFTILSALSLGSGALGSPVQLSRRDSRTSAPSGCLTVGGSGTYSTIGSALDALGSGTSSACIYIAAGTYKEQLTIDYAGALTLYGETSDTGTYKRNKVTITHTISSPEAGTLDKSSTVNVISDGFKMYNINVENGYGKGVQAVALVGNADKLGFYGCQFSGYQDTLYAKAGTQYYSNCKIVGAVDYIFGDASAWFGECDIVSNGPGAITANSREQESDTAWYAIDNCNIQAESGTDIDGDVYLGRPWRVLSRVIYQNSKLGALINSKGWTTMADGATPFYYEVNNSGDGSSTSKREYLSSIDAAVTKKTVLGDGWKDWIDTSY</sequence>
<protein>
    <recommendedName>
        <fullName evidence="4 12">Pectinesterase</fullName>
        <ecNumber evidence="4 12">3.1.1.11</ecNumber>
    </recommendedName>
</protein>
<comment type="similarity">
    <text evidence="3">Belongs to the pectinesterase family.</text>
</comment>
<evidence type="ECO:0000256" key="1">
    <source>
        <dbReference type="ARBA" id="ARBA00004613"/>
    </source>
</evidence>
<evidence type="ECO:0000313" key="14">
    <source>
        <dbReference type="EMBL" id="OQE21847.1"/>
    </source>
</evidence>
<feature type="active site" evidence="11">
    <location>
        <position position="187"/>
    </location>
</feature>
<evidence type="ECO:0000313" key="15">
    <source>
        <dbReference type="Proteomes" id="UP000191285"/>
    </source>
</evidence>